<dbReference type="Pfam" id="PF04167">
    <property type="entry name" value="DUF402"/>
    <property type="match status" value="1"/>
</dbReference>
<evidence type="ECO:0000313" key="4">
    <source>
        <dbReference type="Proteomes" id="UP000661607"/>
    </source>
</evidence>
<dbReference type="PANTHER" id="PTHR39159">
    <property type="match status" value="1"/>
</dbReference>
<dbReference type="SUPFAM" id="SSF159234">
    <property type="entry name" value="FomD-like"/>
    <property type="match status" value="1"/>
</dbReference>
<proteinExistence type="predicted"/>
<dbReference type="Proteomes" id="UP000661607">
    <property type="component" value="Unassembled WGS sequence"/>
</dbReference>
<gene>
    <name evidence="3" type="ORF">H4W81_005277</name>
</gene>
<name>A0ABR9KLL7_9ACTN</name>
<dbReference type="EMBL" id="JADBEF010000001">
    <property type="protein sequence ID" value="MBE1562498.1"/>
    <property type="molecule type" value="Genomic_DNA"/>
</dbReference>
<evidence type="ECO:0000259" key="2">
    <source>
        <dbReference type="Pfam" id="PF04167"/>
    </source>
</evidence>
<dbReference type="InterPro" id="IPR035930">
    <property type="entry name" value="FomD-like_sf"/>
</dbReference>
<feature type="domain" description="DUF402" evidence="2">
    <location>
        <begin position="50"/>
        <end position="144"/>
    </location>
</feature>
<protein>
    <submittedName>
        <fullName evidence="3">Protein associated with RNAse G/E</fullName>
    </submittedName>
</protein>
<keyword evidence="4" id="KW-1185">Reference proteome</keyword>
<comment type="caution">
    <text evidence="3">The sequence shown here is derived from an EMBL/GenBank/DDBJ whole genome shotgun (WGS) entry which is preliminary data.</text>
</comment>
<reference evidence="3 4" key="1">
    <citation type="submission" date="2020-10" db="EMBL/GenBank/DDBJ databases">
        <title>Sequencing the genomes of 1000 actinobacteria strains.</title>
        <authorList>
            <person name="Klenk H.-P."/>
        </authorList>
    </citation>
    <scope>NUCLEOTIDE SEQUENCE [LARGE SCALE GENOMIC DNA]</scope>
    <source>
        <strain evidence="3 4">DSM 43748</strain>
    </source>
</reference>
<dbReference type="PANTHER" id="PTHR39159:SF1">
    <property type="entry name" value="UPF0374 PROTEIN YGAC"/>
    <property type="match status" value="1"/>
</dbReference>
<accession>A0ABR9KLL7</accession>
<dbReference type="RefSeq" id="WP_192777221.1">
    <property type="nucleotide sequence ID" value="NZ_BAAASY010000002.1"/>
</dbReference>
<organism evidence="3 4">
    <name type="scientific">Nonomuraea africana</name>
    <dbReference type="NCBI Taxonomy" id="46171"/>
    <lineage>
        <taxon>Bacteria</taxon>
        <taxon>Bacillati</taxon>
        <taxon>Actinomycetota</taxon>
        <taxon>Actinomycetes</taxon>
        <taxon>Streptosporangiales</taxon>
        <taxon>Streptosporangiaceae</taxon>
        <taxon>Nonomuraea</taxon>
    </lineage>
</organism>
<dbReference type="InterPro" id="IPR007295">
    <property type="entry name" value="DUF402"/>
</dbReference>
<sequence length="163" mass="18348">MKVVFRKYGGSLHWHHPARLLGEDAHGVWVGCAAGTTGAKGDGPPVVWERAFVMLFPRDEWWVALFNDQGHKLDIYVDVTTVPEWRDGEVTMVDLDLDVVRTKEGRVFVDDEDEFAEHQVLLGYPPEVINQAEAAARDLVKAVTDRLPPFDGATHLPYLSQVR</sequence>
<evidence type="ECO:0000256" key="1">
    <source>
        <dbReference type="ARBA" id="ARBA00022801"/>
    </source>
</evidence>
<keyword evidence="1" id="KW-0378">Hydrolase</keyword>
<evidence type="ECO:0000313" key="3">
    <source>
        <dbReference type="EMBL" id="MBE1562498.1"/>
    </source>
</evidence>
<dbReference type="InterPro" id="IPR050212">
    <property type="entry name" value="Ntdp-like"/>
</dbReference>
<dbReference type="Gene3D" id="2.40.380.10">
    <property type="entry name" value="FomD-like"/>
    <property type="match status" value="1"/>
</dbReference>